<organism evidence="1 2">
    <name type="scientific">Rhodococcus ruber</name>
    <dbReference type="NCBI Taxonomy" id="1830"/>
    <lineage>
        <taxon>Bacteria</taxon>
        <taxon>Bacillati</taxon>
        <taxon>Actinomycetota</taxon>
        <taxon>Actinomycetes</taxon>
        <taxon>Mycobacteriales</taxon>
        <taxon>Nocardiaceae</taxon>
        <taxon>Rhodococcus</taxon>
    </lineage>
</organism>
<keyword evidence="2" id="KW-1185">Reference proteome</keyword>
<gene>
    <name evidence="1" type="ORF">O4220_09295</name>
</gene>
<protein>
    <submittedName>
        <fullName evidence="1">MoaD/ThiS family protein</fullName>
    </submittedName>
</protein>
<dbReference type="Proteomes" id="UP001081071">
    <property type="component" value="Unassembled WGS sequence"/>
</dbReference>
<dbReference type="EMBL" id="JAPWIJ010000003">
    <property type="protein sequence ID" value="MCZ4518712.1"/>
    <property type="molecule type" value="Genomic_DNA"/>
</dbReference>
<dbReference type="Gene3D" id="3.10.20.30">
    <property type="match status" value="1"/>
</dbReference>
<evidence type="ECO:0000313" key="2">
    <source>
        <dbReference type="Proteomes" id="UP001081071"/>
    </source>
</evidence>
<accession>A0ABT4MCL2</accession>
<evidence type="ECO:0000313" key="1">
    <source>
        <dbReference type="EMBL" id="MCZ4518712.1"/>
    </source>
</evidence>
<comment type="caution">
    <text evidence="1">The sequence shown here is derived from an EMBL/GenBank/DDBJ whole genome shotgun (WGS) entry which is preliminary data.</text>
</comment>
<proteinExistence type="predicted"/>
<reference evidence="1" key="1">
    <citation type="submission" date="2022-12" db="EMBL/GenBank/DDBJ databases">
        <authorList>
            <person name="Krivoruchko A.V."/>
            <person name="Elkin A."/>
        </authorList>
    </citation>
    <scope>NUCLEOTIDE SEQUENCE</scope>
    <source>
        <strain evidence="1">IEGM 1391</strain>
    </source>
</reference>
<dbReference type="InterPro" id="IPR016155">
    <property type="entry name" value="Mopterin_synth/thiamin_S_b"/>
</dbReference>
<dbReference type="InterPro" id="IPR012675">
    <property type="entry name" value="Beta-grasp_dom_sf"/>
</dbReference>
<dbReference type="SUPFAM" id="SSF54285">
    <property type="entry name" value="MoaD/ThiS"/>
    <property type="match status" value="1"/>
</dbReference>
<sequence>MVDVRSSGDAGPSTEVEVRYFAAAVDASGCDSEYVTVPVGATLADLREVIRSRHGAPMDPILRVSAYLVGDDLTRDLGRAIGSRVDVLPPFAGG</sequence>
<name>A0ABT4MCL2_9NOCA</name>
<dbReference type="InterPro" id="IPR003749">
    <property type="entry name" value="ThiS/MoaD-like"/>
</dbReference>
<dbReference type="RefSeq" id="WP_269603333.1">
    <property type="nucleotide sequence ID" value="NZ_JAPWIJ010000003.1"/>
</dbReference>
<dbReference type="Pfam" id="PF02597">
    <property type="entry name" value="ThiS"/>
    <property type="match status" value="1"/>
</dbReference>